<sequence>MSTNSVSPDTDETARETETLILQRVLSVGQKEIARETGLSESTVSRWNEGEYARWAKVLSFLGLRVVPQSAMLVTPAYLHSLETLAEIGLKAEKKRPGPLGWD</sequence>
<dbReference type="Proteomes" id="UP000239025">
    <property type="component" value="Chromosome 1"/>
</dbReference>
<dbReference type="RefSeq" id="WP_065350200.1">
    <property type="nucleotide sequence ID" value="NZ_LT222319.1"/>
</dbReference>
<dbReference type="Pfam" id="PF05269">
    <property type="entry name" value="Phage_CII"/>
    <property type="match status" value="1"/>
</dbReference>
<dbReference type="InterPro" id="IPR007933">
    <property type="entry name" value="Transcrpt_activ_CII"/>
</dbReference>
<evidence type="ECO:0000313" key="1">
    <source>
        <dbReference type="EMBL" id="SOS21579.1"/>
    </source>
</evidence>
<dbReference type="GO" id="GO:0003677">
    <property type="term" value="F:DNA binding"/>
    <property type="evidence" value="ECO:0007669"/>
    <property type="project" value="InterPro"/>
</dbReference>
<keyword evidence="2" id="KW-1185">Reference proteome</keyword>
<accession>A0A193SSQ0</accession>
<evidence type="ECO:0008006" key="3">
    <source>
        <dbReference type="Google" id="ProtNLM"/>
    </source>
</evidence>
<dbReference type="GO" id="GO:0006355">
    <property type="term" value="P:regulation of DNA-templated transcription"/>
    <property type="evidence" value="ECO:0007669"/>
    <property type="project" value="InterPro"/>
</dbReference>
<evidence type="ECO:0000313" key="2">
    <source>
        <dbReference type="Proteomes" id="UP000239025"/>
    </source>
</evidence>
<protein>
    <recommendedName>
        <fullName evidence="3">DNA-binding protein</fullName>
    </recommendedName>
</protein>
<dbReference type="EMBL" id="LT963395">
    <property type="protein sequence ID" value="SOS21579.1"/>
    <property type="molecule type" value="Genomic_DNA"/>
</dbReference>
<dbReference type="SUPFAM" id="SSF47413">
    <property type="entry name" value="lambda repressor-like DNA-binding domains"/>
    <property type="match status" value="1"/>
</dbReference>
<dbReference type="Gene3D" id="1.10.260.40">
    <property type="entry name" value="lambda repressor-like DNA-binding domains"/>
    <property type="match status" value="1"/>
</dbReference>
<gene>
    <name evidence="1" type="ORF">PL963_03489</name>
</gene>
<reference evidence="2" key="1">
    <citation type="submission" date="2017-11" db="EMBL/GenBank/DDBJ databases">
        <authorList>
            <person name="Blom J."/>
        </authorList>
    </citation>
    <scope>NUCLEOTIDE SEQUENCE [LARGE SCALE GENOMIC DNA]</scope>
</reference>
<organism evidence="1 2">
    <name type="scientific">Pseudomonas cerasi</name>
    <dbReference type="NCBI Taxonomy" id="1583341"/>
    <lineage>
        <taxon>Bacteria</taxon>
        <taxon>Pseudomonadati</taxon>
        <taxon>Pseudomonadota</taxon>
        <taxon>Gammaproteobacteria</taxon>
        <taxon>Pseudomonadales</taxon>
        <taxon>Pseudomonadaceae</taxon>
        <taxon>Pseudomonas</taxon>
    </lineage>
</organism>
<proteinExistence type="predicted"/>
<dbReference type="AlphaFoldDB" id="A0A193SSQ0"/>
<name>A0A193SSQ0_9PSED</name>
<dbReference type="InterPro" id="IPR010982">
    <property type="entry name" value="Lambda_DNA-bd_dom_sf"/>
</dbReference>